<dbReference type="InterPro" id="IPR011990">
    <property type="entry name" value="TPR-like_helical_dom_sf"/>
</dbReference>
<evidence type="ECO:0000259" key="1">
    <source>
        <dbReference type="Pfam" id="PF00931"/>
    </source>
</evidence>
<dbReference type="Gene3D" id="1.25.40.10">
    <property type="entry name" value="Tetratricopeptide repeat domain"/>
    <property type="match status" value="2"/>
</dbReference>
<feature type="domain" description="NB-ARC" evidence="1">
    <location>
        <begin position="76"/>
        <end position="211"/>
    </location>
</feature>
<dbReference type="InterPro" id="IPR053137">
    <property type="entry name" value="NLR-like"/>
</dbReference>
<sequence length="831" mass="89032">MTEPRQDSPRIGVVNSVMGEVSGLLVQAGRIEGGVHQHHHAAARATVSFPHRAGPLPLRAASFQRRALSGSLAPLVDTIVLSGMGGTGKTQLAAEYAERAWTAGEVDLLVWVSAGTRDAVISGYARVAADVTGVEDARPDDGARRFLDWLASTSMRWLVVLDDVRIPADLVELWPASSTTGQVVVTTRRRDAALQTQGRVVEVEPFTSAEAEAYLASVVEGRRHLLDGGIDLITALGCLPLALAQAATYMLDRELSCTAYMKRLADHRVRLATVLPEREALPDAHQATVAATWSLSIELADRLAPAGLASPLLDVAALLSPDGIPVDLFSTPSVVSYLGEQAGWAVNGQDVQDGLRCLHRVSLAVLDGPVVRVHGLVQRAARDDVAPDKLPTLARVAADGLLHLWPDLVRNSPLTQVLRANADSLATNCDDHLWHDGAHEVLFRAASSLGATGMVTSAVSRFRLLHSAANHRLGPDHADTLATRSEAAHWQGEAGDSTGAVRALTELLSDRTRVLGPDHPDALTTRNDLAHWQARAGNVHDAIRTAQELVLDQTRLLGADAHATLVTRANLTTWLRHTDQATHVPDTFDDLLDDLLRVLGADHELTLKTQANHAITLAESDDPSLAIPLFDELLPNLVRVLGPDHPTALDGQLAAAAARGQAGDPAGAAAGFEDLLADHLRVLGPDHPKTLMTRHNIAHWTAEAGDPAEATQALDYLLPDMLRVLGADHPYTLASRYALATVRGQAGDPNGAIAAFEELLHDQKRVFGADHPQTLDIRGTIALWRKETGDLPGAIATLETLQPDQQRVLGPEHPTTLITREAIDMWRALLG</sequence>
<gene>
    <name evidence="2" type="ORF">CLV40_12944</name>
</gene>
<dbReference type="Pfam" id="PF13374">
    <property type="entry name" value="TPR_10"/>
    <property type="match status" value="3"/>
</dbReference>
<dbReference type="Gene3D" id="3.40.50.300">
    <property type="entry name" value="P-loop containing nucleotide triphosphate hydrolases"/>
    <property type="match status" value="1"/>
</dbReference>
<dbReference type="AlphaFoldDB" id="A0A2S6GDW5"/>
<dbReference type="SUPFAM" id="SSF48452">
    <property type="entry name" value="TPR-like"/>
    <property type="match status" value="3"/>
</dbReference>
<dbReference type="Pfam" id="PF00931">
    <property type="entry name" value="NB-ARC"/>
    <property type="match status" value="1"/>
</dbReference>
<comment type="caution">
    <text evidence="2">The sequence shown here is derived from an EMBL/GenBank/DDBJ whole genome shotgun (WGS) entry which is preliminary data.</text>
</comment>
<dbReference type="Proteomes" id="UP000239203">
    <property type="component" value="Unassembled WGS sequence"/>
</dbReference>
<proteinExistence type="predicted"/>
<dbReference type="EMBL" id="PTIX01000029">
    <property type="protein sequence ID" value="PPK63331.1"/>
    <property type="molecule type" value="Genomic_DNA"/>
</dbReference>
<keyword evidence="3" id="KW-1185">Reference proteome</keyword>
<reference evidence="2 3" key="1">
    <citation type="submission" date="2018-02" db="EMBL/GenBank/DDBJ databases">
        <title>Genomic Encyclopedia of Archaeal and Bacterial Type Strains, Phase II (KMG-II): from individual species to whole genera.</title>
        <authorList>
            <person name="Goeker M."/>
        </authorList>
    </citation>
    <scope>NUCLEOTIDE SEQUENCE [LARGE SCALE GENOMIC DNA]</scope>
    <source>
        <strain evidence="2 3">YU 961-1</strain>
    </source>
</reference>
<dbReference type="PANTHER" id="PTHR46082">
    <property type="entry name" value="ATP/GTP-BINDING PROTEIN-RELATED"/>
    <property type="match status" value="1"/>
</dbReference>
<dbReference type="SUPFAM" id="SSF52540">
    <property type="entry name" value="P-loop containing nucleoside triphosphate hydrolases"/>
    <property type="match status" value="1"/>
</dbReference>
<dbReference type="PRINTS" id="PR00364">
    <property type="entry name" value="DISEASERSIST"/>
</dbReference>
<evidence type="ECO:0000313" key="3">
    <source>
        <dbReference type="Proteomes" id="UP000239203"/>
    </source>
</evidence>
<name>A0A2S6GDW5_9PSEU</name>
<accession>A0A2S6GDW5</accession>
<dbReference type="InterPro" id="IPR027417">
    <property type="entry name" value="P-loop_NTPase"/>
</dbReference>
<dbReference type="PANTHER" id="PTHR46082:SF6">
    <property type="entry name" value="AAA+ ATPASE DOMAIN-CONTAINING PROTEIN-RELATED"/>
    <property type="match status" value="1"/>
</dbReference>
<protein>
    <submittedName>
        <fullName evidence="2">Tetratricopeptide repeat protein</fullName>
    </submittedName>
</protein>
<dbReference type="InterPro" id="IPR002182">
    <property type="entry name" value="NB-ARC"/>
</dbReference>
<organism evidence="2 3">
    <name type="scientific">Actinokineospora auranticolor</name>
    <dbReference type="NCBI Taxonomy" id="155976"/>
    <lineage>
        <taxon>Bacteria</taxon>
        <taxon>Bacillati</taxon>
        <taxon>Actinomycetota</taxon>
        <taxon>Actinomycetes</taxon>
        <taxon>Pseudonocardiales</taxon>
        <taxon>Pseudonocardiaceae</taxon>
        <taxon>Actinokineospora</taxon>
    </lineage>
</organism>
<dbReference type="GO" id="GO:0043531">
    <property type="term" value="F:ADP binding"/>
    <property type="evidence" value="ECO:0007669"/>
    <property type="project" value="InterPro"/>
</dbReference>
<evidence type="ECO:0000313" key="2">
    <source>
        <dbReference type="EMBL" id="PPK63331.1"/>
    </source>
</evidence>